<dbReference type="InterPro" id="IPR013538">
    <property type="entry name" value="ASHA1/2-like_C"/>
</dbReference>
<dbReference type="Proteomes" id="UP001610861">
    <property type="component" value="Unassembled WGS sequence"/>
</dbReference>
<dbReference type="Pfam" id="PF08327">
    <property type="entry name" value="AHSA1"/>
    <property type="match status" value="1"/>
</dbReference>
<comment type="similarity">
    <text evidence="1">Belongs to the AHA1 family.</text>
</comment>
<comment type="caution">
    <text evidence="3">The sequence shown here is derived from an EMBL/GenBank/DDBJ whole genome shotgun (WGS) entry which is preliminary data.</text>
</comment>
<dbReference type="EMBL" id="JBIQWL010000011">
    <property type="protein sequence ID" value="MFH8252656.1"/>
    <property type="molecule type" value="Genomic_DNA"/>
</dbReference>
<proteinExistence type="inferred from homology"/>
<protein>
    <submittedName>
        <fullName evidence="3">SRPBCC family protein</fullName>
    </submittedName>
</protein>
<dbReference type="InterPro" id="IPR023393">
    <property type="entry name" value="START-like_dom_sf"/>
</dbReference>
<keyword evidence="4" id="KW-1185">Reference proteome</keyword>
<name>A0ABW7QCN9_9MICO</name>
<dbReference type="RefSeq" id="WP_397558085.1">
    <property type="nucleotide sequence ID" value="NZ_JBIQWL010000011.1"/>
</dbReference>
<dbReference type="Gene3D" id="3.30.530.20">
    <property type="match status" value="1"/>
</dbReference>
<evidence type="ECO:0000259" key="2">
    <source>
        <dbReference type="Pfam" id="PF08327"/>
    </source>
</evidence>
<sequence>MTDIRRSIVVSSSLERVWRAIVDSTEFGTWFGAEFDGPFDAGVTTTGRIVPTTIDAAVAAAQEPHRGTPLTAEVVAIEPMRRFAFRWHPVPDSDVLTLVEFSLAEEGDGVRVTITEDGFDALPAEQRDAAREGNDGGWDAQTRLLAGYLASRP</sequence>
<dbReference type="CDD" id="cd08898">
    <property type="entry name" value="SRPBCC_CalC_Aha1-like_5"/>
    <property type="match status" value="1"/>
</dbReference>
<feature type="domain" description="Activator of Hsp90 ATPase homologue 1/2-like C-terminal" evidence="2">
    <location>
        <begin position="13"/>
        <end position="149"/>
    </location>
</feature>
<organism evidence="3 4">
    <name type="scientific">Microbacterium alkaliflavum</name>
    <dbReference type="NCBI Taxonomy" id="3248839"/>
    <lineage>
        <taxon>Bacteria</taxon>
        <taxon>Bacillati</taxon>
        <taxon>Actinomycetota</taxon>
        <taxon>Actinomycetes</taxon>
        <taxon>Micrococcales</taxon>
        <taxon>Microbacteriaceae</taxon>
        <taxon>Microbacterium</taxon>
    </lineage>
</organism>
<evidence type="ECO:0000313" key="3">
    <source>
        <dbReference type="EMBL" id="MFH8252656.1"/>
    </source>
</evidence>
<evidence type="ECO:0000313" key="4">
    <source>
        <dbReference type="Proteomes" id="UP001610861"/>
    </source>
</evidence>
<gene>
    <name evidence="3" type="ORF">ACH3VR_19975</name>
</gene>
<accession>A0ABW7QCN9</accession>
<reference evidence="3 4" key="1">
    <citation type="submission" date="2024-09" db="EMBL/GenBank/DDBJ databases">
        <authorList>
            <person name="Pan X."/>
        </authorList>
    </citation>
    <scope>NUCLEOTIDE SEQUENCE [LARGE SCALE GENOMIC DNA]</scope>
    <source>
        <strain evidence="3 4">B2969</strain>
    </source>
</reference>
<dbReference type="SUPFAM" id="SSF55961">
    <property type="entry name" value="Bet v1-like"/>
    <property type="match status" value="1"/>
</dbReference>
<evidence type="ECO:0000256" key="1">
    <source>
        <dbReference type="ARBA" id="ARBA00006817"/>
    </source>
</evidence>